<dbReference type="Proteomes" id="UP000294692">
    <property type="component" value="Unassembled WGS sequence"/>
</dbReference>
<organism evidence="2 3">
    <name type="scientific">Paracandidimonas soli</name>
    <dbReference type="NCBI Taxonomy" id="1917182"/>
    <lineage>
        <taxon>Bacteria</taxon>
        <taxon>Pseudomonadati</taxon>
        <taxon>Pseudomonadota</taxon>
        <taxon>Betaproteobacteria</taxon>
        <taxon>Burkholderiales</taxon>
        <taxon>Alcaligenaceae</taxon>
        <taxon>Paracandidimonas</taxon>
    </lineage>
</organism>
<gene>
    <name evidence="2" type="ORF">EV686_11331</name>
</gene>
<evidence type="ECO:0000313" key="3">
    <source>
        <dbReference type="Proteomes" id="UP000294692"/>
    </source>
</evidence>
<sequence length="198" mass="22685">MPRDLIRWSFMQVLDAHDETVGAPAAQAHRGARKVKDRLQPALLDRLTDAAPEQRRESATLQVMSYAELRKAVLRDLRWLLNTANMESSHALEGFRHVASSTLNFGVRALAGKCMSEIDWSDMEMSLRQAIVTFEPRILPDRLEVRCVHDEAAMMNNNVLSFDIRGLLWCVPYPQEFLFRTDIDLESGTTDIKEGERW</sequence>
<dbReference type="InterPro" id="IPR053176">
    <property type="entry name" value="T6SS_TssE1-like"/>
</dbReference>
<dbReference type="AlphaFoldDB" id="A0A4R3UQR2"/>
<feature type="domain" description="IraD/Gp25-like" evidence="1">
    <location>
        <begin position="68"/>
        <end position="172"/>
    </location>
</feature>
<reference evidence="2 3" key="1">
    <citation type="submission" date="2019-03" db="EMBL/GenBank/DDBJ databases">
        <title>Genomic Encyclopedia of Type Strains, Phase IV (KMG-IV): sequencing the most valuable type-strain genomes for metagenomic binning, comparative biology and taxonomic classification.</title>
        <authorList>
            <person name="Goeker M."/>
        </authorList>
    </citation>
    <scope>NUCLEOTIDE SEQUENCE [LARGE SCALE GENOMIC DNA]</scope>
    <source>
        <strain evidence="2 3">DSM 100048</strain>
    </source>
</reference>
<dbReference type="PANTHER" id="PTHR38595:SF1">
    <property type="entry name" value="TYPE VI SECRETION SYSTEM COMPONENT TSSE1"/>
    <property type="match status" value="1"/>
</dbReference>
<dbReference type="InterPro" id="IPR007048">
    <property type="entry name" value="IraD/Gp25-like"/>
</dbReference>
<accession>A0A4R3UQR2</accession>
<keyword evidence="3" id="KW-1185">Reference proteome</keyword>
<comment type="caution">
    <text evidence="2">The sequence shown here is derived from an EMBL/GenBank/DDBJ whole genome shotgun (WGS) entry which is preliminary data.</text>
</comment>
<evidence type="ECO:0000313" key="2">
    <source>
        <dbReference type="EMBL" id="TCU93010.1"/>
    </source>
</evidence>
<dbReference type="NCBIfam" id="TIGR03357">
    <property type="entry name" value="VI_zyme"/>
    <property type="match status" value="1"/>
</dbReference>
<dbReference type="InterPro" id="IPR017737">
    <property type="entry name" value="TssE1-like"/>
</dbReference>
<dbReference type="EMBL" id="SMBX01000013">
    <property type="protein sequence ID" value="TCU93010.1"/>
    <property type="molecule type" value="Genomic_DNA"/>
</dbReference>
<protein>
    <submittedName>
        <fullName evidence="2">Type VI secretion system protein ImpF</fullName>
    </submittedName>
</protein>
<dbReference type="SUPFAM" id="SSF160719">
    <property type="entry name" value="gpW/gp25-like"/>
    <property type="match status" value="1"/>
</dbReference>
<dbReference type="Pfam" id="PF04965">
    <property type="entry name" value="GPW_gp25"/>
    <property type="match status" value="1"/>
</dbReference>
<name>A0A4R3UQR2_9BURK</name>
<dbReference type="PANTHER" id="PTHR38595">
    <property type="entry name" value="CYTOPLASMIC PROTEIN-RELATED"/>
    <property type="match status" value="1"/>
</dbReference>
<proteinExistence type="predicted"/>
<evidence type="ECO:0000259" key="1">
    <source>
        <dbReference type="Pfam" id="PF04965"/>
    </source>
</evidence>